<proteinExistence type="predicted"/>
<dbReference type="SUPFAM" id="SSF103473">
    <property type="entry name" value="MFS general substrate transporter"/>
    <property type="match status" value="1"/>
</dbReference>
<dbReference type="InterPro" id="IPR011701">
    <property type="entry name" value="MFS"/>
</dbReference>
<sequence length="525" mass="54073">MIVSRSSASAEEQQGADPRRWKALSVCLVAGFMTLLDVSIVNVALPAIRTGLAAPQSTLQWVVSGYALAFGLVLVPAGRFGDVYGRRTVFVFGVALFTLASAAAGIAADSAWLVAARLVQGVAGGVINPQVSGLIQQLFRGAERGRAFGLLGATIGVSTAIGPLLGGLLIHLGGGHDGWRLVFYVNVPVGILAVVLAYRYIGGGRASRAQPREDAAEGSREKHPREDSRAGTRGSRLRRSMDPVGVLLLGTGLVLVLLPFVEGQQWHGPGRWLLALAGLTVIGVFTAWERRYGRHAQPVVDLSLFRRRSYALGTLLAALYFAGFTAIFFILTLYLQNGLGYSALEAGLATTPFAAGSAAASVLGGRIVTRLGRPLVVGGLLLVGVALGVTALATWLVPGEHVAWATAVPLLLAGLGSGLVISPNQTLTLSEVPVAMAGAAGGVLQTGQRVGAAVGIAAIGSVFFAGVASSHGDHATAFRHALLVTIAFVLAALAVALADVVAARRASHRVPPAEEAATSGSPPAR</sequence>
<feature type="transmembrane region" description="Helical" evidence="6">
    <location>
        <begin position="272"/>
        <end position="288"/>
    </location>
</feature>
<feature type="domain" description="Major facilitator superfamily (MFS) profile" evidence="7">
    <location>
        <begin position="23"/>
        <end position="504"/>
    </location>
</feature>
<dbReference type="PROSITE" id="PS50850">
    <property type="entry name" value="MFS"/>
    <property type="match status" value="1"/>
</dbReference>
<evidence type="ECO:0000256" key="4">
    <source>
        <dbReference type="ARBA" id="ARBA00023136"/>
    </source>
</evidence>
<evidence type="ECO:0000259" key="7">
    <source>
        <dbReference type="PROSITE" id="PS50850"/>
    </source>
</evidence>
<dbReference type="PRINTS" id="PR01036">
    <property type="entry name" value="TCRTETB"/>
</dbReference>
<evidence type="ECO:0000256" key="6">
    <source>
        <dbReference type="SAM" id="Phobius"/>
    </source>
</evidence>
<feature type="transmembrane region" description="Helical" evidence="6">
    <location>
        <begin position="309"/>
        <end position="335"/>
    </location>
</feature>
<gene>
    <name evidence="8" type="ORF">F4562_000778</name>
</gene>
<protein>
    <submittedName>
        <fullName evidence="8">MFS family permease</fullName>
    </submittedName>
</protein>
<accession>A0A7W9ICH7</accession>
<feature type="transmembrane region" description="Helical" evidence="6">
    <location>
        <begin position="402"/>
        <end position="421"/>
    </location>
</feature>
<dbReference type="InterPro" id="IPR020846">
    <property type="entry name" value="MFS_dom"/>
</dbReference>
<keyword evidence="9" id="KW-1185">Reference proteome</keyword>
<dbReference type="PROSITE" id="PS00217">
    <property type="entry name" value="SUGAR_TRANSPORT_2"/>
    <property type="match status" value="1"/>
</dbReference>
<evidence type="ECO:0000256" key="3">
    <source>
        <dbReference type="ARBA" id="ARBA00022989"/>
    </source>
</evidence>
<organism evidence="8 9">
    <name type="scientific">Streptosporangium becharense</name>
    <dbReference type="NCBI Taxonomy" id="1816182"/>
    <lineage>
        <taxon>Bacteria</taxon>
        <taxon>Bacillati</taxon>
        <taxon>Actinomycetota</taxon>
        <taxon>Actinomycetes</taxon>
        <taxon>Streptosporangiales</taxon>
        <taxon>Streptosporangiaceae</taxon>
        <taxon>Streptosporangium</taxon>
    </lineage>
</organism>
<dbReference type="PANTHER" id="PTHR42718:SF39">
    <property type="entry name" value="ACTINORHODIN TRANSPORTER-RELATED"/>
    <property type="match status" value="1"/>
</dbReference>
<feature type="transmembrane region" description="Helical" evidence="6">
    <location>
        <begin position="21"/>
        <end position="47"/>
    </location>
</feature>
<feature type="transmembrane region" description="Helical" evidence="6">
    <location>
        <begin position="59"/>
        <end position="77"/>
    </location>
</feature>
<comment type="caution">
    <text evidence="8">The sequence shown here is derived from an EMBL/GenBank/DDBJ whole genome shotgun (WGS) entry which is preliminary data.</text>
</comment>
<feature type="transmembrane region" description="Helical" evidence="6">
    <location>
        <begin position="114"/>
        <end position="135"/>
    </location>
</feature>
<evidence type="ECO:0000256" key="1">
    <source>
        <dbReference type="ARBA" id="ARBA00004651"/>
    </source>
</evidence>
<dbReference type="CDD" id="cd17321">
    <property type="entry name" value="MFS_MMR_MDR_like"/>
    <property type="match status" value="1"/>
</dbReference>
<feature type="transmembrane region" description="Helical" evidence="6">
    <location>
        <begin position="147"/>
        <end position="169"/>
    </location>
</feature>
<evidence type="ECO:0000313" key="8">
    <source>
        <dbReference type="EMBL" id="MBB5817716.1"/>
    </source>
</evidence>
<dbReference type="Pfam" id="PF07690">
    <property type="entry name" value="MFS_1"/>
    <property type="match status" value="1"/>
</dbReference>
<comment type="subcellular location">
    <subcellularLocation>
        <location evidence="1">Cell membrane</location>
        <topology evidence="1">Multi-pass membrane protein</topology>
    </subcellularLocation>
</comment>
<feature type="transmembrane region" description="Helical" evidence="6">
    <location>
        <begin position="375"/>
        <end position="396"/>
    </location>
</feature>
<dbReference type="EMBL" id="JACHMP010000001">
    <property type="protein sequence ID" value="MBB5817716.1"/>
    <property type="molecule type" value="Genomic_DNA"/>
</dbReference>
<feature type="transmembrane region" description="Helical" evidence="6">
    <location>
        <begin position="341"/>
        <end position="363"/>
    </location>
</feature>
<feature type="transmembrane region" description="Helical" evidence="6">
    <location>
        <begin position="89"/>
        <end position="108"/>
    </location>
</feature>
<dbReference type="AlphaFoldDB" id="A0A7W9ICH7"/>
<dbReference type="RefSeq" id="WP_184545267.1">
    <property type="nucleotide sequence ID" value="NZ_JACHMP010000001.1"/>
</dbReference>
<name>A0A7W9ICH7_9ACTN</name>
<evidence type="ECO:0000256" key="5">
    <source>
        <dbReference type="SAM" id="MobiDB-lite"/>
    </source>
</evidence>
<reference evidence="8 9" key="1">
    <citation type="submission" date="2020-08" db="EMBL/GenBank/DDBJ databases">
        <title>Sequencing the genomes of 1000 actinobacteria strains.</title>
        <authorList>
            <person name="Klenk H.-P."/>
        </authorList>
    </citation>
    <scope>NUCLEOTIDE SEQUENCE [LARGE SCALE GENOMIC DNA]</scope>
    <source>
        <strain evidence="8 9">DSM 46887</strain>
    </source>
</reference>
<feature type="transmembrane region" description="Helical" evidence="6">
    <location>
        <begin position="243"/>
        <end position="260"/>
    </location>
</feature>
<keyword evidence="4 6" id="KW-0472">Membrane</keyword>
<feature type="region of interest" description="Disordered" evidence="5">
    <location>
        <begin position="210"/>
        <end position="236"/>
    </location>
</feature>
<dbReference type="GO" id="GO:0005886">
    <property type="term" value="C:plasma membrane"/>
    <property type="evidence" value="ECO:0007669"/>
    <property type="project" value="UniProtKB-SubCell"/>
</dbReference>
<dbReference type="InterPro" id="IPR036259">
    <property type="entry name" value="MFS_trans_sf"/>
</dbReference>
<dbReference type="Gene3D" id="1.20.1250.20">
    <property type="entry name" value="MFS general substrate transporter like domains"/>
    <property type="match status" value="1"/>
</dbReference>
<dbReference type="Proteomes" id="UP000540685">
    <property type="component" value="Unassembled WGS sequence"/>
</dbReference>
<dbReference type="PANTHER" id="PTHR42718">
    <property type="entry name" value="MAJOR FACILITATOR SUPERFAMILY MULTIDRUG TRANSPORTER MFSC"/>
    <property type="match status" value="1"/>
</dbReference>
<dbReference type="InterPro" id="IPR005829">
    <property type="entry name" value="Sugar_transporter_CS"/>
</dbReference>
<feature type="compositionally biased region" description="Basic and acidic residues" evidence="5">
    <location>
        <begin position="210"/>
        <end position="230"/>
    </location>
</feature>
<feature type="transmembrane region" description="Helical" evidence="6">
    <location>
        <begin position="450"/>
        <end position="469"/>
    </location>
</feature>
<keyword evidence="2 6" id="KW-0812">Transmembrane</keyword>
<keyword evidence="3 6" id="KW-1133">Transmembrane helix</keyword>
<evidence type="ECO:0000313" key="9">
    <source>
        <dbReference type="Proteomes" id="UP000540685"/>
    </source>
</evidence>
<feature type="transmembrane region" description="Helical" evidence="6">
    <location>
        <begin position="481"/>
        <end position="502"/>
    </location>
</feature>
<dbReference type="GO" id="GO:0022857">
    <property type="term" value="F:transmembrane transporter activity"/>
    <property type="evidence" value="ECO:0007669"/>
    <property type="project" value="InterPro"/>
</dbReference>
<dbReference type="Gene3D" id="1.20.1720.10">
    <property type="entry name" value="Multidrug resistance protein D"/>
    <property type="match status" value="1"/>
</dbReference>
<evidence type="ECO:0000256" key="2">
    <source>
        <dbReference type="ARBA" id="ARBA00022692"/>
    </source>
</evidence>
<feature type="transmembrane region" description="Helical" evidence="6">
    <location>
        <begin position="181"/>
        <end position="201"/>
    </location>
</feature>